<dbReference type="STRING" id="1494590.ATN84_24440"/>
<name>A0A135HXN1_9HYPH</name>
<keyword evidence="2" id="KW-1185">Reference proteome</keyword>
<evidence type="ECO:0000313" key="1">
    <source>
        <dbReference type="EMBL" id="KXF77966.1"/>
    </source>
</evidence>
<comment type="caution">
    <text evidence="1">The sequence shown here is derived from an EMBL/GenBank/DDBJ whole genome shotgun (WGS) entry which is preliminary data.</text>
</comment>
<reference evidence="1 2" key="1">
    <citation type="submission" date="2015-11" db="EMBL/GenBank/DDBJ databases">
        <title>Draft genome sequence of Paramesorhizobium deserti A-3-E, a strain highly resistant to diverse beta-lactam antibiotics.</title>
        <authorList>
            <person name="Lv R."/>
            <person name="Yang X."/>
            <person name="Fang N."/>
            <person name="Guo J."/>
            <person name="Luo X."/>
            <person name="Peng F."/>
            <person name="Yang R."/>
            <person name="Cui Y."/>
            <person name="Fang C."/>
            <person name="Song Y."/>
        </authorList>
    </citation>
    <scope>NUCLEOTIDE SEQUENCE [LARGE SCALE GENOMIC DNA]</scope>
    <source>
        <strain evidence="1 2">A-3-E</strain>
    </source>
</reference>
<protein>
    <submittedName>
        <fullName evidence="1">Uncharacterized protein</fullName>
    </submittedName>
</protein>
<evidence type="ECO:0000313" key="2">
    <source>
        <dbReference type="Proteomes" id="UP000070107"/>
    </source>
</evidence>
<accession>A0A135HXN1</accession>
<dbReference type="EMBL" id="LNTU01000004">
    <property type="protein sequence ID" value="KXF77966.1"/>
    <property type="molecule type" value="Genomic_DNA"/>
</dbReference>
<proteinExistence type="predicted"/>
<dbReference type="Proteomes" id="UP000070107">
    <property type="component" value="Unassembled WGS sequence"/>
</dbReference>
<dbReference type="AlphaFoldDB" id="A0A135HXN1"/>
<gene>
    <name evidence="1" type="ORF">ATN84_24440</name>
</gene>
<sequence length="119" mass="13522">MRHMGFWFADSRRNCQLPVPDTIPIWAQSKSIDVVVWTGLPTKFKNETGEDFSVDSAIRHLQTLTPEGKAMAAEYVWRAPDLVQTPLRAALQSAPWFPPPADNTLPVRSLLRWWAPEPP</sequence>
<organism evidence="1 2">
    <name type="scientific">Paramesorhizobium deserti</name>
    <dbReference type="NCBI Taxonomy" id="1494590"/>
    <lineage>
        <taxon>Bacteria</taxon>
        <taxon>Pseudomonadati</taxon>
        <taxon>Pseudomonadota</taxon>
        <taxon>Alphaproteobacteria</taxon>
        <taxon>Hyphomicrobiales</taxon>
        <taxon>Phyllobacteriaceae</taxon>
        <taxon>Paramesorhizobium</taxon>
    </lineage>
</organism>